<gene>
    <name evidence="2" type="ORF">PhaeoP88_04471</name>
</gene>
<dbReference type="RefSeq" id="WP_024099653.1">
    <property type="nucleotide sequence ID" value="NZ_CP010730.1"/>
</dbReference>
<dbReference type="EMBL" id="CP010730">
    <property type="protein sequence ID" value="AUR01783.1"/>
    <property type="molecule type" value="Genomic_DNA"/>
</dbReference>
<sequence length="221" mass="24604">MTRRRIPLKVAPSPASQRPENKSVEKLVQSSREHQERMRSVAGNHAEAKEKPAEPAKTRKQPKRTKPEAKEPKPQPATTTAPKPETNPEKANTASATQPITRKMTLHVPINTLMDSRAGKLAETISKDREYVIAAYLKRSTEALRNRWKAGKLDELLSDAKLLLDQSADSGTRPERKYLALDVTMISDAQTLFDDPLGLLSENKIMSAFLGAEMLAQLTKE</sequence>
<feature type="compositionally biased region" description="Basic and acidic residues" evidence="1">
    <location>
        <begin position="46"/>
        <end position="57"/>
    </location>
</feature>
<name>A0A2I7KGR7_9RHOB</name>
<feature type="region of interest" description="Disordered" evidence="1">
    <location>
        <begin position="1"/>
        <end position="103"/>
    </location>
</feature>
<feature type="compositionally biased region" description="Basic and acidic residues" evidence="1">
    <location>
        <begin position="19"/>
        <end position="39"/>
    </location>
</feature>
<reference evidence="2 3" key="1">
    <citation type="journal article" date="2017" name="Front. Microbiol.">
        <title>Phaeobacter piscinae sp. nov., a species of the Roseobacter group and potential aquaculture probiont.</title>
        <authorList>
            <person name="Sonnenschein E.C."/>
            <person name="Phippen C.B.W."/>
            <person name="Nielsen K.F."/>
            <person name="Mateiu R.V."/>
            <person name="Melchiorsen J."/>
            <person name="Gram L."/>
            <person name="Overmann J."/>
            <person name="Freese H.M."/>
        </authorList>
    </citation>
    <scope>NUCLEOTIDE SEQUENCE [LARGE SCALE GENOMIC DNA]</scope>
    <source>
        <strain evidence="2 3">P88</strain>
        <plasmid evidence="2">pP88_e</plasmid>
    </source>
</reference>
<evidence type="ECO:0000313" key="2">
    <source>
        <dbReference type="EMBL" id="AUR01783.1"/>
    </source>
</evidence>
<evidence type="ECO:0000256" key="1">
    <source>
        <dbReference type="SAM" id="MobiDB-lite"/>
    </source>
</evidence>
<proteinExistence type="predicted"/>
<keyword evidence="2" id="KW-0614">Plasmid</keyword>
<accession>A0A2I7KGR7</accession>
<dbReference type="GeneID" id="31848648"/>
<protein>
    <submittedName>
        <fullName evidence="2">Uncharacterized protein</fullName>
    </submittedName>
</protein>
<dbReference type="Proteomes" id="UP000236447">
    <property type="component" value="Plasmid pP88_e"/>
</dbReference>
<dbReference type="AlphaFoldDB" id="A0A2I7KGR7"/>
<organism evidence="2 3">
    <name type="scientific">Phaeobacter inhibens</name>
    <dbReference type="NCBI Taxonomy" id="221822"/>
    <lineage>
        <taxon>Bacteria</taxon>
        <taxon>Pseudomonadati</taxon>
        <taxon>Pseudomonadota</taxon>
        <taxon>Alphaproteobacteria</taxon>
        <taxon>Rhodobacterales</taxon>
        <taxon>Roseobacteraceae</taxon>
        <taxon>Phaeobacter</taxon>
    </lineage>
</organism>
<geneLocation type="plasmid" evidence="3">
    <name>pp88_e</name>
</geneLocation>
<evidence type="ECO:0000313" key="3">
    <source>
        <dbReference type="Proteomes" id="UP000236447"/>
    </source>
</evidence>
<reference evidence="2 3" key="2">
    <citation type="journal article" date="2017" name="Genome Biol. Evol.">
        <title>Trajectories and Drivers of Genome Evolution in Surface-Associated Marine Phaeobacter.</title>
        <authorList>
            <person name="Freese H.M."/>
            <person name="Sikorski J."/>
            <person name="Bunk B."/>
            <person name="Scheuner C."/>
            <person name="Meier-Kolthoff J.P."/>
            <person name="Sproer C."/>
            <person name="Gram L."/>
            <person name="Overmann J."/>
        </authorList>
    </citation>
    <scope>NUCLEOTIDE SEQUENCE [LARGE SCALE GENOMIC DNA]</scope>
    <source>
        <strain evidence="2 3">P88</strain>
        <plasmid evidence="2">pP88_e</plasmid>
    </source>
</reference>